<evidence type="ECO:0000256" key="2">
    <source>
        <dbReference type="ARBA" id="ARBA00022980"/>
    </source>
</evidence>
<dbReference type="GO" id="GO:1990904">
    <property type="term" value="C:ribonucleoprotein complex"/>
    <property type="evidence" value="ECO:0007669"/>
    <property type="project" value="UniProtKB-KW"/>
</dbReference>
<dbReference type="GO" id="GO:0006412">
    <property type="term" value="P:translation"/>
    <property type="evidence" value="ECO:0007669"/>
    <property type="project" value="UniProtKB-UniRule"/>
</dbReference>
<proteinExistence type="inferred from homology"/>
<evidence type="ECO:0000256" key="4">
    <source>
        <dbReference type="ARBA" id="ARBA00035244"/>
    </source>
</evidence>
<keyword evidence="3 5" id="KW-0687">Ribonucleoprotein</keyword>
<dbReference type="GO" id="GO:0005840">
    <property type="term" value="C:ribosome"/>
    <property type="evidence" value="ECO:0007669"/>
    <property type="project" value="UniProtKB-KW"/>
</dbReference>
<reference evidence="8 9" key="1">
    <citation type="journal article" date="2019" name="Nat. Microbiol.">
        <title>Mediterranean grassland soil C-N compound turnover is dependent on rainfall and depth, and is mediated by genomically divergent microorganisms.</title>
        <authorList>
            <person name="Diamond S."/>
            <person name="Andeer P.F."/>
            <person name="Li Z."/>
            <person name="Crits-Christoph A."/>
            <person name="Burstein D."/>
            <person name="Anantharaman K."/>
            <person name="Lane K.R."/>
            <person name="Thomas B.C."/>
            <person name="Pan C."/>
            <person name="Northen T.R."/>
            <person name="Banfield J.F."/>
        </authorList>
    </citation>
    <scope>NUCLEOTIDE SEQUENCE [LARGE SCALE GENOMIC DNA]</scope>
    <source>
        <strain evidence="7">NP_1</strain>
        <strain evidence="6">NP_2</strain>
    </source>
</reference>
<evidence type="ECO:0000256" key="3">
    <source>
        <dbReference type="ARBA" id="ARBA00023274"/>
    </source>
</evidence>
<dbReference type="SUPFAM" id="SSF52166">
    <property type="entry name" value="Ribosomal protein L4"/>
    <property type="match status" value="1"/>
</dbReference>
<accession>A0A537LJR5</accession>
<evidence type="ECO:0000313" key="8">
    <source>
        <dbReference type="Proteomes" id="UP000315217"/>
    </source>
</evidence>
<dbReference type="PANTHER" id="PTHR10746:SF6">
    <property type="entry name" value="LARGE RIBOSOMAL SUBUNIT PROTEIN UL4M"/>
    <property type="match status" value="1"/>
</dbReference>
<sequence>MPTAQAFDAEGKGTGSVELPADVFGITPHAAVMHEALLAHLANRRLGTRATKTRGEVAGSTRKIWRQKGTGRARHGSRKAPLFIGGGITFGPKPRDYRQGTPQKVRHLAVRSALSAKAAAGQIVVVAPPVLEAPRTKVIVALLRRLPVAGRTLLVTAAPDAILARSASNLPHVTVRPATSLRIHEILTADCVVLTPPAVAVVAEVFGP</sequence>
<dbReference type="Gene3D" id="3.40.1370.10">
    <property type="match status" value="1"/>
</dbReference>
<name>A0A537LJR5_9BACT</name>
<gene>
    <name evidence="5 6" type="primary">rplD</name>
    <name evidence="7" type="ORF">E6G98_10665</name>
    <name evidence="6" type="ORF">E6G99_04870</name>
</gene>
<dbReference type="InterPro" id="IPR002136">
    <property type="entry name" value="Ribosomal_uL4"/>
</dbReference>
<dbReference type="GO" id="GO:0019843">
    <property type="term" value="F:rRNA binding"/>
    <property type="evidence" value="ECO:0007669"/>
    <property type="project" value="UniProtKB-UniRule"/>
</dbReference>
<evidence type="ECO:0000256" key="1">
    <source>
        <dbReference type="ARBA" id="ARBA00010528"/>
    </source>
</evidence>
<dbReference type="AlphaFoldDB" id="A0A537LJR5"/>
<dbReference type="GO" id="GO:0003735">
    <property type="term" value="F:structural constituent of ribosome"/>
    <property type="evidence" value="ECO:0007669"/>
    <property type="project" value="InterPro"/>
</dbReference>
<protein>
    <recommendedName>
        <fullName evidence="4 5">Large ribosomal subunit protein uL4</fullName>
    </recommendedName>
</protein>
<dbReference type="InterPro" id="IPR013005">
    <property type="entry name" value="Ribosomal_uL4-like"/>
</dbReference>
<evidence type="ECO:0000256" key="5">
    <source>
        <dbReference type="HAMAP-Rule" id="MF_01328"/>
    </source>
</evidence>
<dbReference type="NCBIfam" id="TIGR03953">
    <property type="entry name" value="rplD_bact"/>
    <property type="match status" value="1"/>
</dbReference>
<evidence type="ECO:0000313" key="9">
    <source>
        <dbReference type="Proteomes" id="UP000318661"/>
    </source>
</evidence>
<keyword evidence="5" id="KW-0694">RNA-binding</keyword>
<dbReference type="EMBL" id="VBAI01000168">
    <property type="protein sequence ID" value="TMJ09091.1"/>
    <property type="molecule type" value="Genomic_DNA"/>
</dbReference>
<dbReference type="EMBL" id="VBAJ01000115">
    <property type="protein sequence ID" value="TMJ08241.1"/>
    <property type="molecule type" value="Genomic_DNA"/>
</dbReference>
<comment type="caution">
    <text evidence="6">The sequence shown here is derived from an EMBL/GenBank/DDBJ whole genome shotgun (WGS) entry which is preliminary data.</text>
</comment>
<dbReference type="PANTHER" id="PTHR10746">
    <property type="entry name" value="50S RIBOSOMAL PROTEIN L4"/>
    <property type="match status" value="1"/>
</dbReference>
<comment type="subunit">
    <text evidence="5">Part of the 50S ribosomal subunit.</text>
</comment>
<comment type="function">
    <text evidence="5">One of the primary rRNA binding proteins, this protein initially binds near the 5'-end of the 23S rRNA. It is important during the early stages of 50S assembly. It makes multiple contacts with different domains of the 23S rRNA in the assembled 50S subunit and ribosome.</text>
</comment>
<keyword evidence="2 5" id="KW-0689">Ribosomal protein</keyword>
<comment type="similarity">
    <text evidence="1 5">Belongs to the universal ribosomal protein uL4 family.</text>
</comment>
<dbReference type="Proteomes" id="UP000315217">
    <property type="component" value="Unassembled WGS sequence"/>
</dbReference>
<keyword evidence="5" id="KW-0699">rRNA-binding</keyword>
<organism evidence="6 9">
    <name type="scientific">Candidatus Segetimicrobium genomatis</name>
    <dbReference type="NCBI Taxonomy" id="2569760"/>
    <lineage>
        <taxon>Bacteria</taxon>
        <taxon>Bacillati</taxon>
        <taxon>Candidatus Sysuimicrobiota</taxon>
        <taxon>Candidatus Sysuimicrobiia</taxon>
        <taxon>Candidatus Sysuimicrobiales</taxon>
        <taxon>Candidatus Segetimicrobiaceae</taxon>
        <taxon>Candidatus Segetimicrobium</taxon>
    </lineage>
</organism>
<dbReference type="HAMAP" id="MF_01328_B">
    <property type="entry name" value="Ribosomal_uL4_B"/>
    <property type="match status" value="1"/>
</dbReference>
<evidence type="ECO:0000313" key="6">
    <source>
        <dbReference type="EMBL" id="TMJ08241.1"/>
    </source>
</evidence>
<dbReference type="Proteomes" id="UP000318661">
    <property type="component" value="Unassembled WGS sequence"/>
</dbReference>
<dbReference type="InterPro" id="IPR023574">
    <property type="entry name" value="Ribosomal_uL4_dom_sf"/>
</dbReference>
<dbReference type="Pfam" id="PF00573">
    <property type="entry name" value="Ribosomal_L4"/>
    <property type="match status" value="1"/>
</dbReference>
<evidence type="ECO:0000313" key="7">
    <source>
        <dbReference type="EMBL" id="TMJ09091.1"/>
    </source>
</evidence>
<comment type="function">
    <text evidence="5">Forms part of the polypeptide exit tunnel.</text>
</comment>